<dbReference type="RefSeq" id="WP_252749478.1">
    <property type="nucleotide sequence ID" value="NZ_CP097116.1"/>
</dbReference>
<dbReference type="EMBL" id="CP097116">
    <property type="protein sequence ID" value="USS84575.1"/>
    <property type="molecule type" value="Genomic_DNA"/>
</dbReference>
<protein>
    <submittedName>
        <fullName evidence="1">DUF2252 domain-containing protein</fullName>
    </submittedName>
</protein>
<dbReference type="Proteomes" id="UP001056707">
    <property type="component" value="Chromosome"/>
</dbReference>
<dbReference type="PANTHER" id="PTHR39441">
    <property type="entry name" value="DUF2252 DOMAIN-CONTAINING PROTEIN"/>
    <property type="match status" value="1"/>
</dbReference>
<dbReference type="PANTHER" id="PTHR39441:SF1">
    <property type="entry name" value="DUF2252 DOMAIN-CONTAINING PROTEIN"/>
    <property type="match status" value="1"/>
</dbReference>
<dbReference type="Pfam" id="PF10009">
    <property type="entry name" value="DUF2252"/>
    <property type="match status" value="1"/>
</dbReference>
<proteinExistence type="predicted"/>
<sequence length="462" mass="53423">MSKKKLVPYEFNQTDITTQTDTELIAEGQRLGLDKDYADIAGYKPHKRNVKKIMDVRNSLLYKKLLKVKRERMSGSDFAFFRGTVDIMNYDLDRYPNSGIKTLIGGDAHLGNFGYYGSSEGQLLFDMNDFDESHVAFWEYDVKRLLVSALLVAKQQGFDISKDVNPFLHKVMQTYLRTLVHLKNLPAMERFITPNTLHNISSTFDAIHDDRDQFDQSFAKIVSKTVEKAVQSNSDYAVQKYTEVQDGKRRFIENAPVTKHVGDKTYQQLTKGYYEYRHHARSDVHQFLSQFHIVDLVRHSVGVGSVGTLCYLMLLENGSGDYLVLQIKQALPIYQNSEIYVNKRHSSGEEIVNCQRVLQSSSDRFLGYFDTKKYSFYVRQFKDMKGSVKLNKLDWAAYCDYVSVCMSLLARAHSQSSTYPMIIGYLQSQTWMDRAFVDYANHYLKQVELDYHTFTKGEKHGK</sequence>
<gene>
    <name evidence="1" type="ORF">M3M35_04460</name>
</gene>
<evidence type="ECO:0000313" key="2">
    <source>
        <dbReference type="Proteomes" id="UP001056707"/>
    </source>
</evidence>
<dbReference type="InterPro" id="IPR018721">
    <property type="entry name" value="DUF2252"/>
</dbReference>
<evidence type="ECO:0000313" key="1">
    <source>
        <dbReference type="EMBL" id="USS84575.1"/>
    </source>
</evidence>
<organism evidence="1 2">
    <name type="scientific">Fructilactobacillus myrtifloralis</name>
    <dbReference type="NCBI Taxonomy" id="2940301"/>
    <lineage>
        <taxon>Bacteria</taxon>
        <taxon>Bacillati</taxon>
        <taxon>Bacillota</taxon>
        <taxon>Bacilli</taxon>
        <taxon>Lactobacillales</taxon>
        <taxon>Lactobacillaceae</taxon>
        <taxon>Fructilactobacillus</taxon>
    </lineage>
</organism>
<keyword evidence="2" id="KW-1185">Reference proteome</keyword>
<name>A0ABY5BLZ1_9LACO</name>
<accession>A0ABY5BLZ1</accession>
<reference evidence="1" key="1">
    <citation type="submission" date="2022-05" db="EMBL/GenBank/DDBJ databases">
        <authorList>
            <person name="Oliphant S.A."/>
            <person name="Watson-Haigh N.S."/>
            <person name="Sumby K.M."/>
            <person name="Gardner J.M."/>
            <person name="Jiranek V."/>
        </authorList>
    </citation>
    <scope>NUCLEOTIDE SEQUENCE</scope>
    <source>
        <strain evidence="1">KI16_H9</strain>
    </source>
</reference>